<dbReference type="OrthoDB" id="857501at2"/>
<dbReference type="Pfam" id="PF02837">
    <property type="entry name" value="Glyco_hydro_2_N"/>
    <property type="match status" value="1"/>
</dbReference>
<evidence type="ECO:0000256" key="2">
    <source>
        <dbReference type="ARBA" id="ARBA00012761"/>
    </source>
</evidence>
<dbReference type="InterPro" id="IPR013783">
    <property type="entry name" value="Ig-like_fold"/>
</dbReference>
<protein>
    <recommendedName>
        <fullName evidence="3">Beta-glucuronidase</fullName>
        <ecNumber evidence="2">3.2.1.31</ecNumber>
    </recommendedName>
</protein>
<organism evidence="10 11">
    <name type="scientific">Ilyomonas limi</name>
    <dbReference type="NCBI Taxonomy" id="2575867"/>
    <lineage>
        <taxon>Bacteria</taxon>
        <taxon>Pseudomonadati</taxon>
        <taxon>Bacteroidota</taxon>
        <taxon>Chitinophagia</taxon>
        <taxon>Chitinophagales</taxon>
        <taxon>Chitinophagaceae</taxon>
        <taxon>Ilyomonas</taxon>
    </lineage>
</organism>
<evidence type="ECO:0000259" key="7">
    <source>
        <dbReference type="Pfam" id="PF00703"/>
    </source>
</evidence>
<dbReference type="AlphaFoldDB" id="A0A4U3LA48"/>
<dbReference type="Proteomes" id="UP000305848">
    <property type="component" value="Unassembled WGS sequence"/>
</dbReference>
<reference evidence="10 11" key="1">
    <citation type="submission" date="2019-05" db="EMBL/GenBank/DDBJ databases">
        <title>Panacibacter sp. strain 17mud1-8 Genome sequencing and assembly.</title>
        <authorList>
            <person name="Chhetri G."/>
        </authorList>
    </citation>
    <scope>NUCLEOTIDE SEQUENCE [LARGE SCALE GENOMIC DNA]</scope>
    <source>
        <strain evidence="10 11">17mud1-8</strain>
    </source>
</reference>
<dbReference type="SUPFAM" id="SSF49785">
    <property type="entry name" value="Galactose-binding domain-like"/>
    <property type="match status" value="1"/>
</dbReference>
<dbReference type="InterPro" id="IPR006104">
    <property type="entry name" value="Glyco_hydro_2_N"/>
</dbReference>
<evidence type="ECO:0000259" key="8">
    <source>
        <dbReference type="Pfam" id="PF02836"/>
    </source>
</evidence>
<keyword evidence="11" id="KW-1185">Reference proteome</keyword>
<proteinExistence type="inferred from homology"/>
<accession>A0A4U3LA48</accession>
<evidence type="ECO:0000313" key="10">
    <source>
        <dbReference type="EMBL" id="TKK71499.1"/>
    </source>
</evidence>
<dbReference type="InterPro" id="IPR006102">
    <property type="entry name" value="Ig-like_GH2"/>
</dbReference>
<feature type="domain" description="Glycoside hydrolase family 2 catalytic" evidence="8">
    <location>
        <begin position="300"/>
        <end position="597"/>
    </location>
</feature>
<evidence type="ECO:0000256" key="1">
    <source>
        <dbReference type="ARBA" id="ARBA00007401"/>
    </source>
</evidence>
<dbReference type="GO" id="GO:0004566">
    <property type="term" value="F:beta-glucuronidase activity"/>
    <property type="evidence" value="ECO:0007669"/>
    <property type="project" value="UniProtKB-EC"/>
</dbReference>
<dbReference type="InterPro" id="IPR006103">
    <property type="entry name" value="Glyco_hydro_2_cat"/>
</dbReference>
<keyword evidence="4" id="KW-0378">Hydrolase</keyword>
<comment type="caution">
    <text evidence="10">The sequence shown here is derived from an EMBL/GenBank/DDBJ whole genome shotgun (WGS) entry which is preliminary data.</text>
</comment>
<dbReference type="PANTHER" id="PTHR10066:SF67">
    <property type="entry name" value="BETA-GLUCURONIDASE"/>
    <property type="match status" value="1"/>
</dbReference>
<dbReference type="InterPro" id="IPR023232">
    <property type="entry name" value="Glyco_hydro_2_AS"/>
</dbReference>
<feature type="domain" description="Glycoside hydrolase family 2 immunoglobulin-like beta-sandwich" evidence="7">
    <location>
        <begin position="228"/>
        <end position="298"/>
    </location>
</feature>
<sequence length="604" mass="68912">MKYIYLLFFVLLLQHVQAQTGLIQNINARKTVSLDGRWHYIIDPFATGFRGFQGATADEHGLTGFFENKQQQQPGELVEYDFERSPTLVVPGDWNSQSNELLFYEGTIWYQRNFYIQPQGGKKYILRFGAINYESYVSVNGKKAGTHIGGFTPFEFDVTSLLKNGNNSIVIKVDNIRKKEAVPTDNFDWWNYGGITRDVVLAELPSTYIKDYKMQLAKGDLKTITGYVQLSDSAASQNIRINIPEASLQTTVTTDNNGKAFIHLPIKKLSYWQPENPRLYDVIIATASDTVTDKIGFRTIEVSGKNILLNGKSIFLRGICIHAENPLIPGRPRSNSDLQMLLHWAKELNCNFARLAHYPHNENMSRIADSIGLLLWEEVPVYWTIDWTNPDTYNNAQHQLSELITRDKNRASVIIWSIGNETPNNSDREKFMEGLADYVHATDSTRLVSAALLTSGATNNTINVNDPLGNKLDVVSFNEYYGWYSKEMPWEIGKFNFQVAYNKPVIITELGAGALGGFHADSTVRFSEEFQASFYQNQLPLISKIDGLRGMTPWILVDFRSPKRINPTYQMYWNRKGLISETGQKKKAFYVLQHFYEEKAKQQQ</sequence>
<feature type="chain" id="PRO_5020616221" description="Beta-glucuronidase" evidence="6">
    <location>
        <begin position="19"/>
        <end position="604"/>
    </location>
</feature>
<gene>
    <name evidence="10" type="ORF">FC093_00290</name>
</gene>
<feature type="domain" description="Glycosyl hydrolases family 2 sugar binding" evidence="9">
    <location>
        <begin position="76"/>
        <end position="205"/>
    </location>
</feature>
<evidence type="ECO:0000256" key="3">
    <source>
        <dbReference type="ARBA" id="ARBA00016205"/>
    </source>
</evidence>
<dbReference type="InterPro" id="IPR008979">
    <property type="entry name" value="Galactose-bd-like_sf"/>
</dbReference>
<evidence type="ECO:0000259" key="9">
    <source>
        <dbReference type="Pfam" id="PF02837"/>
    </source>
</evidence>
<dbReference type="GO" id="GO:0019391">
    <property type="term" value="P:glucuronoside catabolic process"/>
    <property type="evidence" value="ECO:0007669"/>
    <property type="project" value="TreeGrafter"/>
</dbReference>
<dbReference type="EMBL" id="SZQL01000001">
    <property type="protein sequence ID" value="TKK71499.1"/>
    <property type="molecule type" value="Genomic_DNA"/>
</dbReference>
<dbReference type="Gene3D" id="2.60.40.10">
    <property type="entry name" value="Immunoglobulins"/>
    <property type="match status" value="1"/>
</dbReference>
<dbReference type="SUPFAM" id="SSF49303">
    <property type="entry name" value="beta-Galactosidase/glucuronidase domain"/>
    <property type="match status" value="1"/>
</dbReference>
<evidence type="ECO:0000256" key="5">
    <source>
        <dbReference type="ARBA" id="ARBA00023295"/>
    </source>
</evidence>
<dbReference type="Pfam" id="PF02836">
    <property type="entry name" value="Glyco_hydro_2_C"/>
    <property type="match status" value="1"/>
</dbReference>
<comment type="similarity">
    <text evidence="1">Belongs to the glycosyl hydrolase 2 family.</text>
</comment>
<dbReference type="SUPFAM" id="SSF51445">
    <property type="entry name" value="(Trans)glycosidases"/>
    <property type="match status" value="1"/>
</dbReference>
<keyword evidence="6" id="KW-0732">Signal</keyword>
<dbReference type="EC" id="3.2.1.31" evidence="2"/>
<evidence type="ECO:0000313" key="11">
    <source>
        <dbReference type="Proteomes" id="UP000305848"/>
    </source>
</evidence>
<dbReference type="InterPro" id="IPR017853">
    <property type="entry name" value="GH"/>
</dbReference>
<evidence type="ECO:0000256" key="6">
    <source>
        <dbReference type="SAM" id="SignalP"/>
    </source>
</evidence>
<dbReference type="GO" id="GO:0005975">
    <property type="term" value="P:carbohydrate metabolic process"/>
    <property type="evidence" value="ECO:0007669"/>
    <property type="project" value="InterPro"/>
</dbReference>
<name>A0A4U3LA48_9BACT</name>
<dbReference type="Gene3D" id="3.20.20.80">
    <property type="entry name" value="Glycosidases"/>
    <property type="match status" value="1"/>
</dbReference>
<dbReference type="InterPro" id="IPR006101">
    <property type="entry name" value="Glyco_hydro_2"/>
</dbReference>
<feature type="signal peptide" evidence="6">
    <location>
        <begin position="1"/>
        <end position="18"/>
    </location>
</feature>
<dbReference type="GO" id="GO:0030246">
    <property type="term" value="F:carbohydrate binding"/>
    <property type="evidence" value="ECO:0007669"/>
    <property type="project" value="TreeGrafter"/>
</dbReference>
<dbReference type="InterPro" id="IPR036156">
    <property type="entry name" value="Beta-gal/glucu_dom_sf"/>
</dbReference>
<dbReference type="PRINTS" id="PR00132">
    <property type="entry name" value="GLHYDRLASE2"/>
</dbReference>
<dbReference type="RefSeq" id="WP_137259739.1">
    <property type="nucleotide sequence ID" value="NZ_SZQL01000001.1"/>
</dbReference>
<dbReference type="PROSITE" id="PS00608">
    <property type="entry name" value="GLYCOSYL_HYDROL_F2_2"/>
    <property type="match status" value="1"/>
</dbReference>
<evidence type="ECO:0000256" key="4">
    <source>
        <dbReference type="ARBA" id="ARBA00022801"/>
    </source>
</evidence>
<dbReference type="PANTHER" id="PTHR10066">
    <property type="entry name" value="BETA-GLUCURONIDASE"/>
    <property type="match status" value="1"/>
</dbReference>
<dbReference type="Pfam" id="PF00703">
    <property type="entry name" value="Glyco_hydro_2"/>
    <property type="match status" value="1"/>
</dbReference>
<keyword evidence="5" id="KW-0326">Glycosidase</keyword>
<dbReference type="Gene3D" id="2.60.120.260">
    <property type="entry name" value="Galactose-binding domain-like"/>
    <property type="match status" value="1"/>
</dbReference>